<evidence type="ECO:0000256" key="1">
    <source>
        <dbReference type="ARBA" id="ARBA00022448"/>
    </source>
</evidence>
<evidence type="ECO:0000256" key="3">
    <source>
        <dbReference type="ARBA" id="ARBA00022840"/>
    </source>
</evidence>
<dbReference type="CDD" id="cd03255">
    <property type="entry name" value="ABC_MJ0796_LolCDE_FtsE"/>
    <property type="match status" value="1"/>
</dbReference>
<accession>A0ABU9VT08</accession>
<comment type="caution">
    <text evidence="5">The sequence shown here is derived from an EMBL/GenBank/DDBJ whole genome shotgun (WGS) entry which is preliminary data.</text>
</comment>
<organism evidence="5 6">
    <name type="scientific">Anoxynatronum sibiricum</name>
    <dbReference type="NCBI Taxonomy" id="210623"/>
    <lineage>
        <taxon>Bacteria</taxon>
        <taxon>Bacillati</taxon>
        <taxon>Bacillota</taxon>
        <taxon>Clostridia</taxon>
        <taxon>Eubacteriales</taxon>
        <taxon>Clostridiaceae</taxon>
        <taxon>Anoxynatronum</taxon>
    </lineage>
</organism>
<dbReference type="PANTHER" id="PTHR24220">
    <property type="entry name" value="IMPORT ATP-BINDING PROTEIN"/>
    <property type="match status" value="1"/>
</dbReference>
<dbReference type="InterPro" id="IPR015854">
    <property type="entry name" value="ABC_transpr_LolD-like"/>
</dbReference>
<dbReference type="InterPro" id="IPR003593">
    <property type="entry name" value="AAA+_ATPase"/>
</dbReference>
<name>A0ABU9VT08_9CLOT</name>
<dbReference type="SUPFAM" id="SSF52540">
    <property type="entry name" value="P-loop containing nucleoside triphosphate hydrolases"/>
    <property type="match status" value="1"/>
</dbReference>
<dbReference type="InterPro" id="IPR003439">
    <property type="entry name" value="ABC_transporter-like_ATP-bd"/>
</dbReference>
<keyword evidence="2" id="KW-0547">Nucleotide-binding</keyword>
<reference evidence="5 6" key="1">
    <citation type="submission" date="2024-04" db="EMBL/GenBank/DDBJ databases">
        <title>Genome sequencing and metabolic network reconstruction of aminoacids and betaine degradation by Anoxynatronum sibiricum.</title>
        <authorList>
            <person name="Detkova E.N."/>
            <person name="Boltjanskaja Y.V."/>
            <person name="Mardanov A.V."/>
            <person name="Kevbrin V."/>
        </authorList>
    </citation>
    <scope>NUCLEOTIDE SEQUENCE [LARGE SCALE GENOMIC DNA]</scope>
    <source>
        <strain evidence="5 6">Z-7981</strain>
    </source>
</reference>
<evidence type="ECO:0000256" key="2">
    <source>
        <dbReference type="ARBA" id="ARBA00022741"/>
    </source>
</evidence>
<keyword evidence="1" id="KW-0813">Transport</keyword>
<feature type="domain" description="ABC transporter" evidence="4">
    <location>
        <begin position="5"/>
        <end position="240"/>
    </location>
</feature>
<dbReference type="InterPro" id="IPR017871">
    <property type="entry name" value="ABC_transporter-like_CS"/>
</dbReference>
<sequence>MKTLLEVTGLAKDFDGAQVLKGIHLTVYKGELVAIMGRSGSGKSTLLYGISGMDKPSSGSVSLFDREITSLDDDQMSELRLRHMGFVFQHAYLLHKLSVMDNIVLPGFKAGVLSRDEVNQRGKDLMEKTGISSVAAHDPGKVSGGQLQRAAICRALINDPDILFADEPTGALNSRATQEIMDIFNLINREGTTVVLVTHDAKVAARADRIIFLVDGLIQDELALGKYATDDQAQTAREKKIFEWLENQGF</sequence>
<dbReference type="EMBL" id="JBCITM010000006">
    <property type="protein sequence ID" value="MEN1760280.1"/>
    <property type="molecule type" value="Genomic_DNA"/>
</dbReference>
<proteinExistence type="predicted"/>
<evidence type="ECO:0000313" key="5">
    <source>
        <dbReference type="EMBL" id="MEN1760280.1"/>
    </source>
</evidence>
<dbReference type="Proteomes" id="UP001407405">
    <property type="component" value="Unassembled WGS sequence"/>
</dbReference>
<dbReference type="RefSeq" id="WP_343185603.1">
    <property type="nucleotide sequence ID" value="NZ_JBCITM010000006.1"/>
</dbReference>
<protein>
    <submittedName>
        <fullName evidence="5">ABC transporter ATP-binding protein</fullName>
    </submittedName>
</protein>
<dbReference type="InterPro" id="IPR027417">
    <property type="entry name" value="P-loop_NTPase"/>
</dbReference>
<dbReference type="PROSITE" id="PS00211">
    <property type="entry name" value="ABC_TRANSPORTER_1"/>
    <property type="match status" value="1"/>
</dbReference>
<evidence type="ECO:0000259" key="4">
    <source>
        <dbReference type="PROSITE" id="PS50893"/>
    </source>
</evidence>
<dbReference type="SMART" id="SM00382">
    <property type="entry name" value="AAA"/>
    <property type="match status" value="1"/>
</dbReference>
<dbReference type="Gene3D" id="3.40.50.300">
    <property type="entry name" value="P-loop containing nucleotide triphosphate hydrolases"/>
    <property type="match status" value="1"/>
</dbReference>
<dbReference type="PROSITE" id="PS50893">
    <property type="entry name" value="ABC_TRANSPORTER_2"/>
    <property type="match status" value="1"/>
</dbReference>
<dbReference type="PANTHER" id="PTHR24220:SF86">
    <property type="entry name" value="ABC TRANSPORTER ABCH.1"/>
    <property type="match status" value="1"/>
</dbReference>
<keyword evidence="6" id="KW-1185">Reference proteome</keyword>
<dbReference type="GO" id="GO:0005524">
    <property type="term" value="F:ATP binding"/>
    <property type="evidence" value="ECO:0007669"/>
    <property type="project" value="UniProtKB-KW"/>
</dbReference>
<keyword evidence="3 5" id="KW-0067">ATP-binding</keyword>
<gene>
    <name evidence="5" type="ORF">AAIG11_07340</name>
</gene>
<evidence type="ECO:0000313" key="6">
    <source>
        <dbReference type="Proteomes" id="UP001407405"/>
    </source>
</evidence>
<dbReference type="Pfam" id="PF00005">
    <property type="entry name" value="ABC_tran"/>
    <property type="match status" value="1"/>
</dbReference>
<dbReference type="InterPro" id="IPR017911">
    <property type="entry name" value="MacB-like_ATP-bd"/>
</dbReference>